<organism evidence="2 3">
    <name type="scientific">Crotalaria pallida</name>
    <name type="common">Smooth rattlebox</name>
    <name type="synonym">Crotalaria striata</name>
    <dbReference type="NCBI Taxonomy" id="3830"/>
    <lineage>
        <taxon>Eukaryota</taxon>
        <taxon>Viridiplantae</taxon>
        <taxon>Streptophyta</taxon>
        <taxon>Embryophyta</taxon>
        <taxon>Tracheophyta</taxon>
        <taxon>Spermatophyta</taxon>
        <taxon>Magnoliopsida</taxon>
        <taxon>eudicotyledons</taxon>
        <taxon>Gunneridae</taxon>
        <taxon>Pentapetalae</taxon>
        <taxon>rosids</taxon>
        <taxon>fabids</taxon>
        <taxon>Fabales</taxon>
        <taxon>Fabaceae</taxon>
        <taxon>Papilionoideae</taxon>
        <taxon>50 kb inversion clade</taxon>
        <taxon>genistoids sensu lato</taxon>
        <taxon>core genistoids</taxon>
        <taxon>Crotalarieae</taxon>
        <taxon>Crotalaria</taxon>
    </lineage>
</organism>
<keyword evidence="3" id="KW-1185">Reference proteome</keyword>
<sequence>MANTTVLRLPPSSDTMAQLEHRRASSPPPPPPSFVFFFSYLSSTTVSIIPQSPLSLSITAINMSLSRSSFSHYKLELGLMESKADTREKVRNGWVCSGERNQGHKCRAVMEERGEVGAKACDHDDEEEGFDEDESGGDDWGSMVDEGGIKIKYE</sequence>
<accession>A0AAN9IC81</accession>
<dbReference type="AlphaFoldDB" id="A0AAN9IC81"/>
<dbReference type="EMBL" id="JAYWIO010000004">
    <property type="protein sequence ID" value="KAK7267611.1"/>
    <property type="molecule type" value="Genomic_DNA"/>
</dbReference>
<feature type="region of interest" description="Disordered" evidence="1">
    <location>
        <begin position="117"/>
        <end position="154"/>
    </location>
</feature>
<protein>
    <submittedName>
        <fullName evidence="2">Uncharacterized protein</fullName>
    </submittedName>
</protein>
<proteinExistence type="predicted"/>
<feature type="compositionally biased region" description="Polar residues" evidence="1">
    <location>
        <begin position="1"/>
        <end position="16"/>
    </location>
</feature>
<feature type="compositionally biased region" description="Acidic residues" evidence="1">
    <location>
        <begin position="123"/>
        <end position="137"/>
    </location>
</feature>
<feature type="region of interest" description="Disordered" evidence="1">
    <location>
        <begin position="1"/>
        <end position="28"/>
    </location>
</feature>
<gene>
    <name evidence="2" type="ORF">RIF29_20289</name>
</gene>
<evidence type="ECO:0000313" key="2">
    <source>
        <dbReference type="EMBL" id="KAK7267611.1"/>
    </source>
</evidence>
<dbReference type="Proteomes" id="UP001372338">
    <property type="component" value="Unassembled WGS sequence"/>
</dbReference>
<reference evidence="2 3" key="1">
    <citation type="submission" date="2024-01" db="EMBL/GenBank/DDBJ databases">
        <title>The genomes of 5 underutilized Papilionoideae crops provide insights into root nodulation and disease resistanc.</title>
        <authorList>
            <person name="Yuan L."/>
        </authorList>
    </citation>
    <scope>NUCLEOTIDE SEQUENCE [LARGE SCALE GENOMIC DNA]</scope>
    <source>
        <strain evidence="2">ZHUSHIDOU_FW_LH</strain>
        <tissue evidence="2">Leaf</tissue>
    </source>
</reference>
<evidence type="ECO:0000313" key="3">
    <source>
        <dbReference type="Proteomes" id="UP001372338"/>
    </source>
</evidence>
<evidence type="ECO:0000256" key="1">
    <source>
        <dbReference type="SAM" id="MobiDB-lite"/>
    </source>
</evidence>
<name>A0AAN9IC81_CROPI</name>
<comment type="caution">
    <text evidence="2">The sequence shown here is derived from an EMBL/GenBank/DDBJ whole genome shotgun (WGS) entry which is preliminary data.</text>
</comment>